<comment type="caution">
    <text evidence="1">The sequence shown here is derived from an EMBL/GenBank/DDBJ whole genome shotgun (WGS) entry which is preliminary data.</text>
</comment>
<dbReference type="Proteomes" id="UP001472677">
    <property type="component" value="Unassembled WGS sequence"/>
</dbReference>
<reference evidence="1 2" key="1">
    <citation type="journal article" date="2024" name="G3 (Bethesda)">
        <title>Genome assembly of Hibiscus sabdariffa L. provides insights into metabolisms of medicinal natural products.</title>
        <authorList>
            <person name="Kim T."/>
        </authorList>
    </citation>
    <scope>NUCLEOTIDE SEQUENCE [LARGE SCALE GENOMIC DNA]</scope>
    <source>
        <strain evidence="1">TK-2024</strain>
        <tissue evidence="1">Old leaves</tissue>
    </source>
</reference>
<accession>A0ABR2EFX2</accession>
<name>A0ABR2EFX2_9ROSI</name>
<evidence type="ECO:0000313" key="1">
    <source>
        <dbReference type="EMBL" id="KAK8560139.1"/>
    </source>
</evidence>
<organism evidence="1 2">
    <name type="scientific">Hibiscus sabdariffa</name>
    <name type="common">roselle</name>
    <dbReference type="NCBI Taxonomy" id="183260"/>
    <lineage>
        <taxon>Eukaryota</taxon>
        <taxon>Viridiplantae</taxon>
        <taxon>Streptophyta</taxon>
        <taxon>Embryophyta</taxon>
        <taxon>Tracheophyta</taxon>
        <taxon>Spermatophyta</taxon>
        <taxon>Magnoliopsida</taxon>
        <taxon>eudicotyledons</taxon>
        <taxon>Gunneridae</taxon>
        <taxon>Pentapetalae</taxon>
        <taxon>rosids</taxon>
        <taxon>malvids</taxon>
        <taxon>Malvales</taxon>
        <taxon>Malvaceae</taxon>
        <taxon>Malvoideae</taxon>
        <taxon>Hibiscus</taxon>
    </lineage>
</organism>
<proteinExistence type="predicted"/>
<sequence>MTIHIDLNKPLVSKLLVNGRIKVVEYESLPTIRFVCGKYGHVSDSCPMNFPDAERVATPPPNATQSHGSCTDAFGPWMIVEKCQQIVNREGLAHDGETVIRAVSLQHKGKAVFVTKKPRVVHVWKPITVTFNDFPIVPKFVTKASSSRSPKLGNNAAKLDKTRHSSIVVSENLDPNLQDPIMAPHVTPTCNNSLTLGKPPDPRTTLIASSDVNDMCEKQATQVLNADSLLEAHVTDMLE</sequence>
<gene>
    <name evidence="1" type="ORF">V6N12_012942</name>
</gene>
<dbReference type="EMBL" id="JBBPBM010000014">
    <property type="protein sequence ID" value="KAK8560139.1"/>
    <property type="molecule type" value="Genomic_DNA"/>
</dbReference>
<evidence type="ECO:0008006" key="3">
    <source>
        <dbReference type="Google" id="ProtNLM"/>
    </source>
</evidence>
<protein>
    <recommendedName>
        <fullName evidence="3">CCHC-type domain-containing protein</fullName>
    </recommendedName>
</protein>
<keyword evidence="2" id="KW-1185">Reference proteome</keyword>
<evidence type="ECO:0000313" key="2">
    <source>
        <dbReference type="Proteomes" id="UP001472677"/>
    </source>
</evidence>